<dbReference type="Pfam" id="PF01607">
    <property type="entry name" value="CBM_14"/>
    <property type="match status" value="1"/>
</dbReference>
<dbReference type="PROSITE" id="PS50940">
    <property type="entry name" value="CHIT_BIND_II"/>
    <property type="match status" value="1"/>
</dbReference>
<organism evidence="4 5">
    <name type="scientific">Molorchus minor</name>
    <dbReference type="NCBI Taxonomy" id="1323400"/>
    <lineage>
        <taxon>Eukaryota</taxon>
        <taxon>Metazoa</taxon>
        <taxon>Ecdysozoa</taxon>
        <taxon>Arthropoda</taxon>
        <taxon>Hexapoda</taxon>
        <taxon>Insecta</taxon>
        <taxon>Pterygota</taxon>
        <taxon>Neoptera</taxon>
        <taxon>Endopterygota</taxon>
        <taxon>Coleoptera</taxon>
        <taxon>Polyphaga</taxon>
        <taxon>Cucujiformia</taxon>
        <taxon>Chrysomeloidea</taxon>
        <taxon>Cerambycidae</taxon>
        <taxon>Lamiinae</taxon>
        <taxon>Monochamini</taxon>
        <taxon>Molorchus</taxon>
    </lineage>
</organism>
<dbReference type="SUPFAM" id="SSF57424">
    <property type="entry name" value="LDL receptor-like module"/>
    <property type="match status" value="1"/>
</dbReference>
<protein>
    <recommendedName>
        <fullName evidence="3">Chitin-binding type-2 domain-containing protein</fullName>
    </recommendedName>
</protein>
<dbReference type="Gene3D" id="2.170.140.10">
    <property type="entry name" value="Chitin binding domain"/>
    <property type="match status" value="1"/>
</dbReference>
<evidence type="ECO:0000313" key="5">
    <source>
        <dbReference type="Proteomes" id="UP001162164"/>
    </source>
</evidence>
<feature type="domain" description="Chitin-binding type-2" evidence="3">
    <location>
        <begin position="16"/>
        <end position="82"/>
    </location>
</feature>
<dbReference type="CDD" id="cd00112">
    <property type="entry name" value="LDLa"/>
    <property type="match status" value="1"/>
</dbReference>
<name>A0ABQ9JVL6_9CUCU</name>
<feature type="non-terminal residue" evidence="4">
    <location>
        <position position="1"/>
    </location>
</feature>
<evidence type="ECO:0000256" key="1">
    <source>
        <dbReference type="ARBA" id="ARBA00023157"/>
    </source>
</evidence>
<dbReference type="SUPFAM" id="SSF88713">
    <property type="entry name" value="Glycoside hydrolase/deacetylase"/>
    <property type="match status" value="1"/>
</dbReference>
<dbReference type="Proteomes" id="UP001162164">
    <property type="component" value="Unassembled WGS sequence"/>
</dbReference>
<comment type="caution">
    <text evidence="4">The sequence shown here is derived from an EMBL/GenBank/DDBJ whole genome shotgun (WGS) entry which is preliminary data.</text>
</comment>
<dbReference type="SUPFAM" id="SSF57625">
    <property type="entry name" value="Invertebrate chitin-binding proteins"/>
    <property type="match status" value="1"/>
</dbReference>
<proteinExistence type="predicted"/>
<dbReference type="Gene3D" id="3.20.20.370">
    <property type="entry name" value="Glycoside hydrolase/deacetylase"/>
    <property type="match status" value="1"/>
</dbReference>
<feature type="disulfide bond" evidence="2">
    <location>
        <begin position="106"/>
        <end position="124"/>
    </location>
</feature>
<accession>A0ABQ9JVL6</accession>
<dbReference type="InterPro" id="IPR011330">
    <property type="entry name" value="Glyco_hydro/deAcase_b/a-brl"/>
</dbReference>
<keyword evidence="5" id="KW-1185">Reference proteome</keyword>
<keyword evidence="1 2" id="KW-1015">Disulfide bond</keyword>
<gene>
    <name evidence="4" type="ORF">NQ317_007288</name>
</gene>
<evidence type="ECO:0000256" key="2">
    <source>
        <dbReference type="PROSITE-ProRule" id="PRU00124"/>
    </source>
</evidence>
<evidence type="ECO:0000313" key="4">
    <source>
        <dbReference type="EMBL" id="KAJ8981896.1"/>
    </source>
</evidence>
<dbReference type="PANTHER" id="PTHR45985:SF5">
    <property type="entry name" value="CHITIN AND LDLR BINDING DEACETYLASE 3"/>
    <property type="match status" value="1"/>
</dbReference>
<dbReference type="SMART" id="SM00494">
    <property type="entry name" value="ChtBD2"/>
    <property type="match status" value="1"/>
</dbReference>
<dbReference type="PROSITE" id="PS01209">
    <property type="entry name" value="LDLRA_1"/>
    <property type="match status" value="1"/>
</dbReference>
<sequence length="509" mass="59338">NYVYYFYYVLGTQGKLTECLENGRFYRNPDRPTHKMWTSEECSKYFLCLENEVFEFQCSTGLLFDVNRQICDFKPNVDNCDITAELAIPKPLLNEANCSEKNHLGCADGTCLPQDYFCDGSQDCPDASDEAHCDLTNDPNAAPPCNVSKCLLPDCFCSRDGTDIPGNLYPSQVPQMILVTFDDSINDDNWELYRKNVFPPELSNPNGCPLAATFFVSHQYNNNYYYTQKQWNSGYEIAVHSISHRGPKDWWSLNATIVDWFDEMAGQANILNRFAKIRAEDIRGMRVPFLSVGWNRQFLLMEEIGFVYDNSIVPPFSNPPLWPYTLDFKMPHSCKENNQVCPTRSYTGVWEIPLNQLEADNFTTCTTMASCIPNLSGRELYTILMHNFKRHYLSNRAPYGLHLNSKWFKNRERLASFHRFLKDVRKQPDVWLVTNWQAIQWMRKPKTLDQISSFEPWSCRKRFEKSEIACDIPNVCKLHNRILQQDRYLHTCIECPRSYPWIRNEFGVN</sequence>
<dbReference type="InterPro" id="IPR023415">
    <property type="entry name" value="LDLR_class-A_CS"/>
</dbReference>
<dbReference type="InterPro" id="IPR002557">
    <property type="entry name" value="Chitin-bd_dom"/>
</dbReference>
<reference evidence="4" key="1">
    <citation type="journal article" date="2023" name="Insect Mol. Biol.">
        <title>Genome sequencing provides insights into the evolution of gene families encoding plant cell wall-degrading enzymes in longhorned beetles.</title>
        <authorList>
            <person name="Shin N.R."/>
            <person name="Okamura Y."/>
            <person name="Kirsch R."/>
            <person name="Pauchet Y."/>
        </authorList>
    </citation>
    <scope>NUCLEOTIDE SEQUENCE</scope>
    <source>
        <strain evidence="4">MMC_N1</strain>
    </source>
</reference>
<feature type="disulfide bond" evidence="2">
    <location>
        <begin position="118"/>
        <end position="133"/>
    </location>
</feature>
<dbReference type="PANTHER" id="PTHR45985">
    <property type="match status" value="1"/>
</dbReference>
<dbReference type="InterPro" id="IPR002172">
    <property type="entry name" value="LDrepeatLR_classA_rpt"/>
</dbReference>
<evidence type="ECO:0000259" key="3">
    <source>
        <dbReference type="PROSITE" id="PS50940"/>
    </source>
</evidence>
<dbReference type="InterPro" id="IPR036508">
    <property type="entry name" value="Chitin-bd_dom_sf"/>
</dbReference>
<dbReference type="EMBL" id="JAPWTJ010000155">
    <property type="protein sequence ID" value="KAJ8981896.1"/>
    <property type="molecule type" value="Genomic_DNA"/>
</dbReference>
<dbReference type="Pfam" id="PF00057">
    <property type="entry name" value="Ldl_recept_a"/>
    <property type="match status" value="1"/>
</dbReference>
<dbReference type="SMART" id="SM00192">
    <property type="entry name" value="LDLa"/>
    <property type="match status" value="1"/>
</dbReference>
<comment type="caution">
    <text evidence="2">Lacks conserved residue(s) required for the propagation of feature annotation.</text>
</comment>
<dbReference type="PROSITE" id="PS50068">
    <property type="entry name" value="LDLRA_2"/>
    <property type="match status" value="1"/>
</dbReference>
<dbReference type="Gene3D" id="4.10.400.10">
    <property type="entry name" value="Low-density Lipoprotein Receptor"/>
    <property type="match status" value="1"/>
</dbReference>
<dbReference type="InterPro" id="IPR052740">
    <property type="entry name" value="CE4"/>
</dbReference>
<dbReference type="InterPro" id="IPR036055">
    <property type="entry name" value="LDL_receptor-like_sf"/>
</dbReference>